<evidence type="ECO:0000256" key="2">
    <source>
        <dbReference type="ARBA" id="ARBA00022729"/>
    </source>
</evidence>
<protein>
    <recommendedName>
        <fullName evidence="7">Chitin-binding type-2 domain-containing protein</fullName>
    </recommendedName>
</protein>
<keyword evidence="2 6" id="KW-0732">Signal</keyword>
<dbReference type="GO" id="GO:0008061">
    <property type="term" value="F:chitin binding"/>
    <property type="evidence" value="ECO:0007669"/>
    <property type="project" value="UniProtKB-KW"/>
</dbReference>
<dbReference type="PANTHER" id="PTHR23301">
    <property type="entry name" value="CHITIN BINDING PERITROPHIN-A"/>
    <property type="match status" value="1"/>
</dbReference>
<feature type="domain" description="Chitin-binding type-2" evidence="7">
    <location>
        <begin position="108"/>
        <end position="170"/>
    </location>
</feature>
<gene>
    <name evidence="8" type="ORF">OSB1V03_LOCUS13569</name>
</gene>
<evidence type="ECO:0000256" key="3">
    <source>
        <dbReference type="ARBA" id="ARBA00022737"/>
    </source>
</evidence>
<evidence type="ECO:0000313" key="8">
    <source>
        <dbReference type="EMBL" id="CAD7633171.1"/>
    </source>
</evidence>
<dbReference type="InterPro" id="IPR051940">
    <property type="entry name" value="Chitin_bind-dev_reg"/>
</dbReference>
<evidence type="ECO:0000256" key="5">
    <source>
        <dbReference type="ARBA" id="ARBA00023180"/>
    </source>
</evidence>
<dbReference type="PANTHER" id="PTHR23301:SF0">
    <property type="entry name" value="CHITIN-BINDING TYPE-2 DOMAIN-CONTAINING PROTEIN-RELATED"/>
    <property type="match status" value="1"/>
</dbReference>
<dbReference type="InterPro" id="IPR002557">
    <property type="entry name" value="Chitin-bd_dom"/>
</dbReference>
<dbReference type="EMBL" id="CAJPIZ010012260">
    <property type="protein sequence ID" value="CAG2113601.1"/>
    <property type="molecule type" value="Genomic_DNA"/>
</dbReference>
<evidence type="ECO:0000313" key="9">
    <source>
        <dbReference type="Proteomes" id="UP000759131"/>
    </source>
</evidence>
<dbReference type="GO" id="GO:0005576">
    <property type="term" value="C:extracellular region"/>
    <property type="evidence" value="ECO:0007669"/>
    <property type="project" value="InterPro"/>
</dbReference>
<feature type="domain" description="Chitin-binding type-2" evidence="7">
    <location>
        <begin position="37"/>
        <end position="94"/>
    </location>
</feature>
<dbReference type="InterPro" id="IPR036508">
    <property type="entry name" value="Chitin-bd_dom_sf"/>
</dbReference>
<feature type="domain" description="Chitin-binding type-2" evidence="7">
    <location>
        <begin position="205"/>
        <end position="262"/>
    </location>
</feature>
<keyword evidence="5" id="KW-0325">Glycoprotein</keyword>
<name>A0A7R9L111_9ACAR</name>
<dbReference type="Gene3D" id="2.170.140.10">
    <property type="entry name" value="Chitin binding domain"/>
    <property type="match status" value="3"/>
</dbReference>
<feature type="signal peptide" evidence="6">
    <location>
        <begin position="1"/>
        <end position="19"/>
    </location>
</feature>
<keyword evidence="4" id="KW-1015">Disulfide bond</keyword>
<keyword evidence="3" id="KW-0677">Repeat</keyword>
<organism evidence="8">
    <name type="scientific">Medioppia subpectinata</name>
    <dbReference type="NCBI Taxonomy" id="1979941"/>
    <lineage>
        <taxon>Eukaryota</taxon>
        <taxon>Metazoa</taxon>
        <taxon>Ecdysozoa</taxon>
        <taxon>Arthropoda</taxon>
        <taxon>Chelicerata</taxon>
        <taxon>Arachnida</taxon>
        <taxon>Acari</taxon>
        <taxon>Acariformes</taxon>
        <taxon>Sarcoptiformes</taxon>
        <taxon>Oribatida</taxon>
        <taxon>Brachypylina</taxon>
        <taxon>Oppioidea</taxon>
        <taxon>Oppiidae</taxon>
        <taxon>Medioppia</taxon>
    </lineage>
</organism>
<feature type="chain" id="PRO_5036403419" description="Chitin-binding type-2 domain-containing protein" evidence="6">
    <location>
        <begin position="20"/>
        <end position="262"/>
    </location>
</feature>
<accession>A0A7R9L111</accession>
<reference evidence="8" key="1">
    <citation type="submission" date="2020-11" db="EMBL/GenBank/DDBJ databases">
        <authorList>
            <person name="Tran Van P."/>
        </authorList>
    </citation>
    <scope>NUCLEOTIDE SEQUENCE</scope>
</reference>
<keyword evidence="1" id="KW-0147">Chitin-binding</keyword>
<dbReference type="SMART" id="SM00494">
    <property type="entry name" value="ChtBD2"/>
    <property type="match status" value="3"/>
</dbReference>
<dbReference type="AlphaFoldDB" id="A0A7R9L111"/>
<evidence type="ECO:0000259" key="7">
    <source>
        <dbReference type="PROSITE" id="PS50940"/>
    </source>
</evidence>
<dbReference type="PROSITE" id="PS50940">
    <property type="entry name" value="CHIT_BIND_II"/>
    <property type="match status" value="3"/>
</dbReference>
<dbReference type="EMBL" id="OC866835">
    <property type="protein sequence ID" value="CAD7633171.1"/>
    <property type="molecule type" value="Genomic_DNA"/>
</dbReference>
<evidence type="ECO:0000256" key="1">
    <source>
        <dbReference type="ARBA" id="ARBA00022669"/>
    </source>
</evidence>
<evidence type="ECO:0000256" key="4">
    <source>
        <dbReference type="ARBA" id="ARBA00023157"/>
    </source>
</evidence>
<evidence type="ECO:0000256" key="6">
    <source>
        <dbReference type="SAM" id="SignalP"/>
    </source>
</evidence>
<sequence>MGYLIQTIVFAILITYTIAQQKAFYKGHTCPQRDLDRTGCRGPTDCLYPNSNDCTRYIQCNSGGVAYDMPCPEGLHYSTRSKACDFPHLAACRSDSSLFKCPRYDILRTQCERQRDCLYAHPTNCNEYIECEVNHDHRTGRPSVRHCPSGLEWNDNDKRCDAIERSTCPLRHTKDRDVVRYDPDDSSAGDDPPIPGYKCPPEDLRKGCDEPTSCVYQNDKDCATYIRCTTGGYAYLRPCSPGLLWNNIKKVCDWPEQTTCHQ</sequence>
<dbReference type="Proteomes" id="UP000759131">
    <property type="component" value="Unassembled WGS sequence"/>
</dbReference>
<keyword evidence="9" id="KW-1185">Reference proteome</keyword>
<proteinExistence type="predicted"/>
<dbReference type="OrthoDB" id="6407093at2759"/>
<dbReference type="Pfam" id="PF01607">
    <property type="entry name" value="CBM_14"/>
    <property type="match status" value="3"/>
</dbReference>
<dbReference type="SUPFAM" id="SSF57625">
    <property type="entry name" value="Invertebrate chitin-binding proteins"/>
    <property type="match status" value="3"/>
</dbReference>